<keyword evidence="1" id="KW-0489">Methyltransferase</keyword>
<dbReference type="CDD" id="cd02440">
    <property type="entry name" value="AdoMet_MTases"/>
    <property type="match status" value="1"/>
</dbReference>
<protein>
    <submittedName>
        <fullName evidence="1">Methyltransferase</fullName>
    </submittedName>
</protein>
<name>A0A0N7F1N4_PETAA</name>
<organism evidence="1">
    <name type="scientific">Petromyces alliaceus</name>
    <name type="common">Aspergillus alliaceus</name>
    <dbReference type="NCBI Taxonomy" id="209559"/>
    <lineage>
        <taxon>Eukaryota</taxon>
        <taxon>Fungi</taxon>
        <taxon>Dikarya</taxon>
        <taxon>Ascomycota</taxon>
        <taxon>Pezizomycotina</taxon>
        <taxon>Eurotiomycetes</taxon>
        <taxon>Eurotiomycetidae</taxon>
        <taxon>Eurotiales</taxon>
        <taxon>Aspergillaceae</taxon>
        <taxon>Aspergillus</taxon>
        <taxon>Aspergillus subgen. Circumdati</taxon>
    </lineage>
</organism>
<dbReference type="Gene3D" id="3.40.50.150">
    <property type="entry name" value="Vaccinia Virus protein VP39"/>
    <property type="match status" value="1"/>
</dbReference>
<proteinExistence type="predicted"/>
<dbReference type="PANTHER" id="PTHR43591">
    <property type="entry name" value="METHYLTRANSFERASE"/>
    <property type="match status" value="1"/>
</dbReference>
<dbReference type="AlphaFoldDB" id="A0A0N7F1N4"/>
<dbReference type="InterPro" id="IPR041698">
    <property type="entry name" value="Methyltransf_25"/>
</dbReference>
<dbReference type="GO" id="GO:0032259">
    <property type="term" value="P:methylation"/>
    <property type="evidence" value="ECO:0007669"/>
    <property type="project" value="UniProtKB-KW"/>
</dbReference>
<sequence>MSKTQPAPYQLHDKNFADMYERSGKITDLFAQDLIAQSGIVQSSELDLIIFDNACGTGAVSSVLHSALPTGRRSTWQLTCGDVSEDMLEYTRRRMNKEGWHNAEVKVVDAQDTKLPSAYYTHVFSAFAFNLFPHDKSAMKECVRILRPGGILALSTWKSNVWTDTIVAGIAALSGNIPIISQEQLYGLYNTGWDDESHVRSELEKSGFTDIKVKIVQRRYLVPLNVFVKECTILIPTVVNTFWTQEQRDQYEQELLLAILRYSEAKYGNEAPVEAEAIIATGRKPW</sequence>
<dbReference type="SUPFAM" id="SSF53335">
    <property type="entry name" value="S-adenosyl-L-methionine-dependent methyltransferases"/>
    <property type="match status" value="1"/>
</dbReference>
<dbReference type="GO" id="GO:0008168">
    <property type="term" value="F:methyltransferase activity"/>
    <property type="evidence" value="ECO:0007669"/>
    <property type="project" value="UniProtKB-KW"/>
</dbReference>
<dbReference type="InterPro" id="IPR029063">
    <property type="entry name" value="SAM-dependent_MTases_sf"/>
</dbReference>
<evidence type="ECO:0000313" key="1">
    <source>
        <dbReference type="EMBL" id="ALG03240.1"/>
    </source>
</evidence>
<dbReference type="Pfam" id="PF13649">
    <property type="entry name" value="Methyltransf_25"/>
    <property type="match status" value="1"/>
</dbReference>
<accession>A0A0N7F1N4</accession>
<reference evidence="1" key="1">
    <citation type="journal article" date="2015" name="J. Am. Chem. Soc.">
        <title>Cytochrome P450-catalyzed regio- and stereoselective phenol coupling of fungal natural products.</title>
        <authorList>
            <person name="Mazzaferro L.S."/>
            <person name="Huttel W."/>
            <person name="Fries A."/>
            <person name="Muller M."/>
        </authorList>
    </citation>
    <scope>NUCLEOTIDE SEQUENCE</scope>
    <source>
        <strain evidence="1">DSM 813</strain>
    </source>
</reference>
<dbReference type="EMBL" id="KT583603">
    <property type="protein sequence ID" value="ALG03240.1"/>
    <property type="molecule type" value="Genomic_DNA"/>
</dbReference>
<dbReference type="PANTHER" id="PTHR43591:SF24">
    <property type="entry name" value="2-METHOXY-6-POLYPRENYL-1,4-BENZOQUINOL METHYLASE, MITOCHONDRIAL"/>
    <property type="match status" value="1"/>
</dbReference>
<gene>
    <name evidence="1" type="ORF">ASA_0002</name>
</gene>
<keyword evidence="1" id="KW-0808">Transferase</keyword>
<dbReference type="OMA" id="TLAFTTW"/>